<name>A0ABY8C8P4_9GAMM</name>
<reference evidence="8 9" key="1">
    <citation type="submission" date="2022-06" db="EMBL/GenBank/DDBJ databases">
        <title>Thiomicrohabdus sp. nov, an obligately chemolithoautotrophic, sulfur-oxidizing bacterium isolated from beach of Guanyin Mountain. Amoy.</title>
        <authorList>
            <person name="Zhu H."/>
        </authorList>
    </citation>
    <scope>NUCLEOTIDE SEQUENCE [LARGE SCALE GENOMIC DNA]</scope>
    <source>
        <strain evidence="8 9">XGS-01</strain>
    </source>
</reference>
<dbReference type="RefSeq" id="WP_275594602.1">
    <property type="nucleotide sequence ID" value="NZ_CP102381.1"/>
</dbReference>
<keyword evidence="4" id="KW-0564">Palmitate</keyword>
<evidence type="ECO:0000256" key="1">
    <source>
        <dbReference type="ARBA" id="ARBA00004459"/>
    </source>
</evidence>
<evidence type="ECO:0000313" key="9">
    <source>
        <dbReference type="Proteomes" id="UP001222275"/>
    </source>
</evidence>
<evidence type="ECO:0000313" key="8">
    <source>
        <dbReference type="EMBL" id="WEJ62345.1"/>
    </source>
</evidence>
<sequence length="61" mass="6825">MRIPLFISLVLCSILLSACGKKGPLYLPEEPKEANNTQQSSLESNVLRIQPLENKLQQDKS</sequence>
<evidence type="ECO:0000256" key="5">
    <source>
        <dbReference type="ARBA" id="ARBA00023237"/>
    </source>
</evidence>
<protein>
    <submittedName>
        <fullName evidence="8">Lipoprotein</fullName>
    </submittedName>
</protein>
<dbReference type="InterPro" id="IPR032831">
    <property type="entry name" value="LptM_cons"/>
</dbReference>
<keyword evidence="5" id="KW-0998">Cell outer membrane</keyword>
<evidence type="ECO:0000256" key="4">
    <source>
        <dbReference type="ARBA" id="ARBA00023139"/>
    </source>
</evidence>
<dbReference type="Pfam" id="PF13627">
    <property type="entry name" value="LptM_cons"/>
    <property type="match status" value="1"/>
</dbReference>
<dbReference type="PROSITE" id="PS51257">
    <property type="entry name" value="PROKAR_LIPOPROTEIN"/>
    <property type="match status" value="1"/>
</dbReference>
<evidence type="ECO:0000256" key="7">
    <source>
        <dbReference type="SAM" id="MobiDB-lite"/>
    </source>
</evidence>
<keyword evidence="9" id="KW-1185">Reference proteome</keyword>
<evidence type="ECO:0000256" key="2">
    <source>
        <dbReference type="ARBA" id="ARBA00022729"/>
    </source>
</evidence>
<evidence type="ECO:0000256" key="3">
    <source>
        <dbReference type="ARBA" id="ARBA00023136"/>
    </source>
</evidence>
<comment type="subcellular location">
    <subcellularLocation>
        <location evidence="1">Cell outer membrane</location>
        <topology evidence="1">Lipid-anchor</topology>
    </subcellularLocation>
</comment>
<keyword evidence="3" id="KW-0472">Membrane</keyword>
<keyword evidence="2" id="KW-0732">Signal</keyword>
<dbReference type="Proteomes" id="UP001222275">
    <property type="component" value="Chromosome"/>
</dbReference>
<gene>
    <name evidence="8" type="ORF">NR989_10030</name>
</gene>
<organism evidence="8 9">
    <name type="scientific">Thiomicrorhabdus lithotrophica</name>
    <dbReference type="NCBI Taxonomy" id="2949997"/>
    <lineage>
        <taxon>Bacteria</taxon>
        <taxon>Pseudomonadati</taxon>
        <taxon>Pseudomonadota</taxon>
        <taxon>Gammaproteobacteria</taxon>
        <taxon>Thiotrichales</taxon>
        <taxon>Piscirickettsiaceae</taxon>
        <taxon>Thiomicrorhabdus</taxon>
    </lineage>
</organism>
<dbReference type="NCBIfam" id="NF047847">
    <property type="entry name" value="SS_mature_LptM"/>
    <property type="match status" value="1"/>
</dbReference>
<evidence type="ECO:0000256" key="6">
    <source>
        <dbReference type="ARBA" id="ARBA00023288"/>
    </source>
</evidence>
<proteinExistence type="predicted"/>
<accession>A0ABY8C8P4</accession>
<dbReference type="EMBL" id="CP102381">
    <property type="protein sequence ID" value="WEJ62345.1"/>
    <property type="molecule type" value="Genomic_DNA"/>
</dbReference>
<feature type="region of interest" description="Disordered" evidence="7">
    <location>
        <begin position="30"/>
        <end position="61"/>
    </location>
</feature>
<keyword evidence="6 8" id="KW-0449">Lipoprotein</keyword>
<feature type="compositionally biased region" description="Polar residues" evidence="7">
    <location>
        <begin position="34"/>
        <end position="44"/>
    </location>
</feature>